<dbReference type="Gene3D" id="1.10.10.10">
    <property type="entry name" value="Winged helix-like DNA-binding domain superfamily/Winged helix DNA-binding domain"/>
    <property type="match status" value="2"/>
</dbReference>
<keyword evidence="7" id="KW-1185">Reference proteome</keyword>
<organism evidence="6 7">
    <name type="scientific">Paraburkholderia dipogonis</name>
    <dbReference type="NCBI Taxonomy" id="1211383"/>
    <lineage>
        <taxon>Bacteria</taxon>
        <taxon>Pseudomonadati</taxon>
        <taxon>Pseudomonadota</taxon>
        <taxon>Betaproteobacteria</taxon>
        <taxon>Burkholderiales</taxon>
        <taxon>Burkholderiaceae</taxon>
        <taxon>Paraburkholderia</taxon>
    </lineage>
</organism>
<evidence type="ECO:0000256" key="3">
    <source>
        <dbReference type="ARBA" id="ARBA00023163"/>
    </source>
</evidence>
<dbReference type="InterPro" id="IPR008920">
    <property type="entry name" value="TF_FadR/GntR_C"/>
</dbReference>
<evidence type="ECO:0000256" key="2">
    <source>
        <dbReference type="ARBA" id="ARBA00023125"/>
    </source>
</evidence>
<dbReference type="RefSeq" id="WP_408181600.1">
    <property type="nucleotide sequence ID" value="NZ_JAQQEZ010000052.1"/>
</dbReference>
<dbReference type="InterPro" id="IPR000524">
    <property type="entry name" value="Tscrpt_reg_HTH_GntR"/>
</dbReference>
<dbReference type="PANTHER" id="PTHR43537:SF24">
    <property type="entry name" value="GLUCONATE OPERON TRANSCRIPTIONAL REPRESSOR"/>
    <property type="match status" value="1"/>
</dbReference>
<dbReference type="SUPFAM" id="SSF48008">
    <property type="entry name" value="GntR ligand-binding domain-like"/>
    <property type="match status" value="1"/>
</dbReference>
<dbReference type="EMBL" id="JAQQEZ010000052">
    <property type="protein sequence ID" value="MFM0007067.1"/>
    <property type="molecule type" value="Genomic_DNA"/>
</dbReference>
<dbReference type="SMART" id="SM00345">
    <property type="entry name" value="HTH_GNTR"/>
    <property type="match status" value="2"/>
</dbReference>
<dbReference type="InterPro" id="IPR011711">
    <property type="entry name" value="GntR_C"/>
</dbReference>
<proteinExistence type="predicted"/>
<dbReference type="InterPro" id="IPR036388">
    <property type="entry name" value="WH-like_DNA-bd_sf"/>
</dbReference>
<dbReference type="SMART" id="SM00895">
    <property type="entry name" value="FCD"/>
    <property type="match status" value="1"/>
</dbReference>
<name>A0ABW9B6Q8_9BURK</name>
<evidence type="ECO:0000256" key="4">
    <source>
        <dbReference type="SAM" id="MobiDB-lite"/>
    </source>
</evidence>
<dbReference type="InterPro" id="IPR036390">
    <property type="entry name" value="WH_DNA-bd_sf"/>
</dbReference>
<protein>
    <submittedName>
        <fullName evidence="6">GntR family transcriptional regulator</fullName>
    </submittedName>
</protein>
<dbReference type="SUPFAM" id="SSF46785">
    <property type="entry name" value="Winged helix' DNA-binding domain"/>
    <property type="match status" value="2"/>
</dbReference>
<reference evidence="6 7" key="1">
    <citation type="journal article" date="2024" name="Chem. Sci.">
        <title>Discovery of megapolipeptins by genome mining of a Burkholderiales bacteria collection.</title>
        <authorList>
            <person name="Paulo B.S."/>
            <person name="Recchia M.J.J."/>
            <person name="Lee S."/>
            <person name="Fergusson C.H."/>
            <person name="Romanowski S.B."/>
            <person name="Hernandez A."/>
            <person name="Krull N."/>
            <person name="Liu D.Y."/>
            <person name="Cavanagh H."/>
            <person name="Bos A."/>
            <person name="Gray C.A."/>
            <person name="Murphy B.T."/>
            <person name="Linington R.G."/>
            <person name="Eustaquio A.S."/>
        </authorList>
    </citation>
    <scope>NUCLEOTIDE SEQUENCE [LARGE SCALE GENOMIC DNA]</scope>
    <source>
        <strain evidence="6 7">RL17-350-BIC-A</strain>
    </source>
</reference>
<feature type="domain" description="HTH gntR-type" evidence="5">
    <location>
        <begin position="38"/>
        <end position="105"/>
    </location>
</feature>
<dbReference type="Pfam" id="PF07729">
    <property type="entry name" value="FCD"/>
    <property type="match status" value="1"/>
</dbReference>
<keyword evidence="2" id="KW-0238">DNA-binding</keyword>
<accession>A0ABW9B6Q8</accession>
<dbReference type="Proteomes" id="UP001629230">
    <property type="component" value="Unassembled WGS sequence"/>
</dbReference>
<evidence type="ECO:0000256" key="1">
    <source>
        <dbReference type="ARBA" id="ARBA00023015"/>
    </source>
</evidence>
<evidence type="ECO:0000313" key="6">
    <source>
        <dbReference type="EMBL" id="MFM0007067.1"/>
    </source>
</evidence>
<dbReference type="PROSITE" id="PS50949">
    <property type="entry name" value="HTH_GNTR"/>
    <property type="match status" value="1"/>
</dbReference>
<dbReference type="Pfam" id="PF00392">
    <property type="entry name" value="GntR"/>
    <property type="match status" value="2"/>
</dbReference>
<dbReference type="PANTHER" id="PTHR43537">
    <property type="entry name" value="TRANSCRIPTIONAL REGULATOR, GNTR FAMILY"/>
    <property type="match status" value="1"/>
</dbReference>
<gene>
    <name evidence="6" type="ORF">PQR57_39665</name>
</gene>
<sequence>MTRRAGLTAGPNASANETATRETVESNSEIIAVESETRLRYRLIHDQLKNAILRGRIAAGLVLLEGPVARIFGTSRVPVRKAFELLHEGGLLRTFEGRGYLVVGPDGPDGPDPQPLRVPLSEAALGFDEAPAPLALPSISERIYHDLEATVSIGIAFGHFRIDESEAAETFGVSRGAVREALSRLRDLGLVEKSAYSHWMCGPLTARAVRHDYELRSLLEPAALAASAPLLSRDTLNASLREVERAIANPERVDSEALQRLENSLHVDCLRCAPNKKLLETIGHAHMPLTVNYAFYNAFDLHPDTATLIEHRTVLRYLLDGDANAAADALRIHLQAGQKRTLQRLKVLAVLPEPDLPGFMQRIA</sequence>
<keyword evidence="3" id="KW-0804">Transcription</keyword>
<evidence type="ECO:0000313" key="7">
    <source>
        <dbReference type="Proteomes" id="UP001629230"/>
    </source>
</evidence>
<evidence type="ECO:0000259" key="5">
    <source>
        <dbReference type="PROSITE" id="PS50949"/>
    </source>
</evidence>
<keyword evidence="1" id="KW-0805">Transcription regulation</keyword>
<dbReference type="Gene3D" id="1.20.120.530">
    <property type="entry name" value="GntR ligand-binding domain-like"/>
    <property type="match status" value="1"/>
</dbReference>
<feature type="region of interest" description="Disordered" evidence="4">
    <location>
        <begin position="1"/>
        <end position="22"/>
    </location>
</feature>
<comment type="caution">
    <text evidence="6">The sequence shown here is derived from an EMBL/GenBank/DDBJ whole genome shotgun (WGS) entry which is preliminary data.</text>
</comment>